<dbReference type="InterPro" id="IPR020422">
    <property type="entry name" value="TYR_PHOSPHATASE_DUAL_dom"/>
</dbReference>
<dbReference type="InterPro" id="IPR029021">
    <property type="entry name" value="Prot-tyrosine_phosphatase-like"/>
</dbReference>
<evidence type="ECO:0000256" key="3">
    <source>
        <dbReference type="ARBA" id="ARBA00022801"/>
    </source>
</evidence>
<evidence type="ECO:0000256" key="4">
    <source>
        <dbReference type="ARBA" id="ARBA00022912"/>
    </source>
</evidence>
<keyword evidence="9" id="KW-1185">Reference proteome</keyword>
<dbReference type="Proteomes" id="UP001497600">
    <property type="component" value="Chromosome G"/>
</dbReference>
<evidence type="ECO:0000259" key="6">
    <source>
        <dbReference type="PROSITE" id="PS50054"/>
    </source>
</evidence>
<feature type="domain" description="Tyrosine specific protein phosphatases" evidence="7">
    <location>
        <begin position="371"/>
        <end position="431"/>
    </location>
</feature>
<dbReference type="SMART" id="SM00195">
    <property type="entry name" value="DSPc"/>
    <property type="match status" value="1"/>
</dbReference>
<reference evidence="8 9" key="1">
    <citation type="submission" date="2024-01" db="EMBL/GenBank/DDBJ databases">
        <authorList>
            <consortium name="Genoscope - CEA"/>
            <person name="William W."/>
        </authorList>
    </citation>
    <scope>NUCLEOTIDE SEQUENCE [LARGE SCALE GENOMIC DNA]</scope>
    <source>
        <strain evidence="8 9">29B2s-10</strain>
    </source>
</reference>
<proteinExistence type="inferred from homology"/>
<evidence type="ECO:0000256" key="5">
    <source>
        <dbReference type="SAM" id="MobiDB-lite"/>
    </source>
</evidence>
<dbReference type="Gene3D" id="3.90.190.10">
    <property type="entry name" value="Protein tyrosine phosphatase superfamily"/>
    <property type="match status" value="1"/>
</dbReference>
<dbReference type="PANTHER" id="PTHR10159">
    <property type="entry name" value="DUAL SPECIFICITY PROTEIN PHOSPHATASE"/>
    <property type="match status" value="1"/>
</dbReference>
<accession>A0ABP0EML0</accession>
<evidence type="ECO:0000256" key="1">
    <source>
        <dbReference type="ARBA" id="ARBA00008601"/>
    </source>
</evidence>
<dbReference type="PROSITE" id="PS50056">
    <property type="entry name" value="TYR_PHOSPHATASE_2"/>
    <property type="match status" value="1"/>
</dbReference>
<keyword evidence="4" id="KW-0904">Protein phosphatase</keyword>
<feature type="region of interest" description="Disordered" evidence="5">
    <location>
        <begin position="1"/>
        <end position="68"/>
    </location>
</feature>
<dbReference type="PROSITE" id="PS00383">
    <property type="entry name" value="TYR_PHOSPHATASE_1"/>
    <property type="match status" value="1"/>
</dbReference>
<dbReference type="InterPro" id="IPR000340">
    <property type="entry name" value="Dual-sp_phosphatase_cat-dom"/>
</dbReference>
<feature type="domain" description="Tyrosine-protein phosphatase" evidence="6">
    <location>
        <begin position="300"/>
        <end position="477"/>
    </location>
</feature>
<evidence type="ECO:0000259" key="7">
    <source>
        <dbReference type="PROSITE" id="PS50056"/>
    </source>
</evidence>
<feature type="compositionally biased region" description="Polar residues" evidence="5">
    <location>
        <begin position="50"/>
        <end position="63"/>
    </location>
</feature>
<dbReference type="SUPFAM" id="SSF52799">
    <property type="entry name" value="(Phosphotyrosine protein) phosphatases II"/>
    <property type="match status" value="1"/>
</dbReference>
<dbReference type="InterPro" id="IPR000387">
    <property type="entry name" value="Tyr_Pase_dom"/>
</dbReference>
<dbReference type="PROSITE" id="PS50054">
    <property type="entry name" value="TYR_PHOSPHATASE_DUAL"/>
    <property type="match status" value="1"/>
</dbReference>
<gene>
    <name evidence="8" type="primary">CPP1</name>
    <name evidence="8" type="ORF">CAAN4_G12750</name>
</gene>
<dbReference type="EC" id="3.1.3.48" evidence="2"/>
<keyword evidence="3" id="KW-0378">Hydrolase</keyword>
<name>A0ABP0EML0_9ASCO</name>
<evidence type="ECO:0000313" key="9">
    <source>
        <dbReference type="Proteomes" id="UP001497600"/>
    </source>
</evidence>
<comment type="similarity">
    <text evidence="1">Belongs to the protein-tyrosine phosphatase family. Non-receptor class dual specificity subfamily.</text>
</comment>
<feature type="compositionally biased region" description="Polar residues" evidence="5">
    <location>
        <begin position="1"/>
        <end position="37"/>
    </location>
</feature>
<dbReference type="PANTHER" id="PTHR10159:SF519">
    <property type="entry name" value="DUAL SPECIFICITY PROTEIN PHOSPHATASE MPK3"/>
    <property type="match status" value="1"/>
</dbReference>
<dbReference type="Pfam" id="PF00782">
    <property type="entry name" value="DSPc"/>
    <property type="match status" value="1"/>
</dbReference>
<evidence type="ECO:0000313" key="8">
    <source>
        <dbReference type="EMBL" id="CAK7918329.1"/>
    </source>
</evidence>
<organism evidence="8 9">
    <name type="scientific">[Candida] anglica</name>
    <dbReference type="NCBI Taxonomy" id="148631"/>
    <lineage>
        <taxon>Eukaryota</taxon>
        <taxon>Fungi</taxon>
        <taxon>Dikarya</taxon>
        <taxon>Ascomycota</taxon>
        <taxon>Saccharomycotina</taxon>
        <taxon>Pichiomycetes</taxon>
        <taxon>Debaryomycetaceae</taxon>
        <taxon>Kurtzmaniella</taxon>
    </lineage>
</organism>
<evidence type="ECO:0000256" key="2">
    <source>
        <dbReference type="ARBA" id="ARBA00013064"/>
    </source>
</evidence>
<protein>
    <recommendedName>
        <fullName evidence="2">protein-tyrosine-phosphatase</fullName>
        <ecNumber evidence="2">3.1.3.48</ecNumber>
    </recommendedName>
</protein>
<dbReference type="EMBL" id="OZ004259">
    <property type="protein sequence ID" value="CAK7918329.1"/>
    <property type="molecule type" value="Genomic_DNA"/>
</dbReference>
<dbReference type="InterPro" id="IPR016130">
    <property type="entry name" value="Tyr_Pase_AS"/>
</dbReference>
<sequence>MNITTTGGFQPPNTSSMIPQPHSGTSTPPLRGSSQATPMVVAQEADHESTNSLEGSGSLNYSPKHSRKYASLSTNRNINMKNLSLNLVGSGSNGTANGNGNGNVINNNVTESPAIDVPHFIKPLTRRKTLTLAIPSEQQRNNIEPPLITPNVTKTPKIPPLISRQKAHTVSNGSPNITNNTNNPFLSHTQIHPQPKSNMGDRNPFRELNHKSNNLQSPFLMNTGKMPDIEGQIINDFSGLQVKSDTATTNNNDTTNATINNNLNDTNYINNNHTSTQRSHYINIPEELQESSQLEAYPNGPANVLNGSLFLYSDPDPLQTHHSPQIDVNDYDLVINVARECRDLTEEYVSTEKNGKEYIHITWSHTSSISKELPILVEKIAKYDDSDSTKANKRKILIHCQCGVSRSACVVVGYYMYKFGVGVNEAYEVLKTGTVTSNESFNSSLRERGYYIEACDRICPNMSLIFELMEFGDLLKKSSPSSLI</sequence>